<gene>
    <name evidence="2" type="ORF">ACFORO_19295</name>
</gene>
<dbReference type="RefSeq" id="WP_377870825.1">
    <property type="nucleotide sequence ID" value="NZ_JBHMAY010000025.1"/>
</dbReference>
<organism evidence="2 3">
    <name type="scientific">Amycolatopsis halotolerans</name>
    <dbReference type="NCBI Taxonomy" id="330083"/>
    <lineage>
        <taxon>Bacteria</taxon>
        <taxon>Bacillati</taxon>
        <taxon>Actinomycetota</taxon>
        <taxon>Actinomycetes</taxon>
        <taxon>Pseudonocardiales</taxon>
        <taxon>Pseudonocardiaceae</taxon>
        <taxon>Amycolatopsis</taxon>
    </lineage>
</organism>
<feature type="chain" id="PRO_5045809305" description="PLAT domain-containing protein" evidence="1">
    <location>
        <begin position="27"/>
        <end position="155"/>
    </location>
</feature>
<keyword evidence="3" id="KW-1185">Reference proteome</keyword>
<proteinExistence type="predicted"/>
<dbReference type="EMBL" id="JBHRWI010000022">
    <property type="protein sequence ID" value="MFC3512326.1"/>
    <property type="molecule type" value="Genomic_DNA"/>
</dbReference>
<evidence type="ECO:0000313" key="2">
    <source>
        <dbReference type="EMBL" id="MFC3512326.1"/>
    </source>
</evidence>
<accession>A0ABV7QG77</accession>
<sequence>MLRTIVIRAMAVAAAGMLLAAPAATATTAHARSGDHLNGALVKFHTTDNDKDGDSHVTVFVKERDGTIAARIDNDFGRFPDNSDNGPFTLDVIDPASRDDFAGGEVIVRMDPKGHDTWEFTMYVELQFDNGRKKNVQSENLRLTQDGRQQSFPIP</sequence>
<dbReference type="Proteomes" id="UP001595764">
    <property type="component" value="Unassembled WGS sequence"/>
</dbReference>
<feature type="signal peptide" evidence="1">
    <location>
        <begin position="1"/>
        <end position="26"/>
    </location>
</feature>
<reference evidence="3" key="1">
    <citation type="journal article" date="2019" name="Int. J. Syst. Evol. Microbiol.">
        <title>The Global Catalogue of Microorganisms (GCM) 10K type strain sequencing project: providing services to taxonomists for standard genome sequencing and annotation.</title>
        <authorList>
            <consortium name="The Broad Institute Genomics Platform"/>
            <consortium name="The Broad Institute Genome Sequencing Center for Infectious Disease"/>
            <person name="Wu L."/>
            <person name="Ma J."/>
        </authorList>
    </citation>
    <scope>NUCLEOTIDE SEQUENCE [LARGE SCALE GENOMIC DNA]</scope>
    <source>
        <strain evidence="3">CGMCC 4.7682</strain>
    </source>
</reference>
<protein>
    <recommendedName>
        <fullName evidence="4">PLAT domain-containing protein</fullName>
    </recommendedName>
</protein>
<evidence type="ECO:0008006" key="4">
    <source>
        <dbReference type="Google" id="ProtNLM"/>
    </source>
</evidence>
<evidence type="ECO:0000313" key="3">
    <source>
        <dbReference type="Proteomes" id="UP001595764"/>
    </source>
</evidence>
<name>A0ABV7QG77_9PSEU</name>
<keyword evidence="1" id="KW-0732">Signal</keyword>
<comment type="caution">
    <text evidence="2">The sequence shown here is derived from an EMBL/GenBank/DDBJ whole genome shotgun (WGS) entry which is preliminary data.</text>
</comment>
<evidence type="ECO:0000256" key="1">
    <source>
        <dbReference type="SAM" id="SignalP"/>
    </source>
</evidence>